<dbReference type="OrthoDB" id="2019384at2759"/>
<reference evidence="1 2" key="1">
    <citation type="journal article" date="2019" name="Commun. Biol.">
        <title>The bagworm genome reveals a unique fibroin gene that provides high tensile strength.</title>
        <authorList>
            <person name="Kono N."/>
            <person name="Nakamura H."/>
            <person name="Ohtoshi R."/>
            <person name="Tomita M."/>
            <person name="Numata K."/>
            <person name="Arakawa K."/>
        </authorList>
    </citation>
    <scope>NUCLEOTIDE SEQUENCE [LARGE SCALE GENOMIC DNA]</scope>
</reference>
<name>A0A4C1UXD1_EUMVA</name>
<gene>
    <name evidence="1" type="ORF">EVAR_76187_1</name>
</gene>
<accession>A0A4C1UXD1</accession>
<proteinExistence type="predicted"/>
<organism evidence="1 2">
    <name type="scientific">Eumeta variegata</name>
    <name type="common">Bagworm moth</name>
    <name type="synonym">Eumeta japonica</name>
    <dbReference type="NCBI Taxonomy" id="151549"/>
    <lineage>
        <taxon>Eukaryota</taxon>
        <taxon>Metazoa</taxon>
        <taxon>Ecdysozoa</taxon>
        <taxon>Arthropoda</taxon>
        <taxon>Hexapoda</taxon>
        <taxon>Insecta</taxon>
        <taxon>Pterygota</taxon>
        <taxon>Neoptera</taxon>
        <taxon>Endopterygota</taxon>
        <taxon>Lepidoptera</taxon>
        <taxon>Glossata</taxon>
        <taxon>Ditrysia</taxon>
        <taxon>Tineoidea</taxon>
        <taxon>Psychidae</taxon>
        <taxon>Oiketicinae</taxon>
        <taxon>Eumeta</taxon>
    </lineage>
</organism>
<dbReference type="AlphaFoldDB" id="A0A4C1UXD1"/>
<sequence>MKESIDFSIREIEKPSGILRRLRAIHNFYEILGNICTALCKGDSGGGLVFAKTEEQLQRYYLKGVASTAPQ</sequence>
<evidence type="ECO:0000313" key="2">
    <source>
        <dbReference type="Proteomes" id="UP000299102"/>
    </source>
</evidence>
<comment type="caution">
    <text evidence="1">The sequence shown here is derived from an EMBL/GenBank/DDBJ whole genome shotgun (WGS) entry which is preliminary data.</text>
</comment>
<keyword evidence="2" id="KW-1185">Reference proteome</keyword>
<evidence type="ECO:0000313" key="1">
    <source>
        <dbReference type="EMBL" id="GBP30642.1"/>
    </source>
</evidence>
<dbReference type="EMBL" id="BGZK01000235">
    <property type="protein sequence ID" value="GBP30642.1"/>
    <property type="molecule type" value="Genomic_DNA"/>
</dbReference>
<protein>
    <submittedName>
        <fullName evidence="1">Uncharacterized protein</fullName>
    </submittedName>
</protein>
<dbReference type="Proteomes" id="UP000299102">
    <property type="component" value="Unassembled WGS sequence"/>
</dbReference>